<evidence type="ECO:0000313" key="3">
    <source>
        <dbReference type="Proteomes" id="UP001595840"/>
    </source>
</evidence>
<accession>A0ABV8V6J1</accession>
<keyword evidence="3" id="KW-1185">Reference proteome</keyword>
<dbReference type="Gene3D" id="3.40.710.10">
    <property type="entry name" value="DD-peptidase/beta-lactamase superfamily"/>
    <property type="match status" value="1"/>
</dbReference>
<dbReference type="InterPro" id="IPR001466">
    <property type="entry name" value="Beta-lactam-related"/>
</dbReference>
<dbReference type="InterPro" id="IPR012338">
    <property type="entry name" value="Beta-lactam/transpept-like"/>
</dbReference>
<gene>
    <name evidence="2" type="ORF">ACFOX3_11230</name>
</gene>
<dbReference type="Pfam" id="PF00144">
    <property type="entry name" value="Beta-lactamase"/>
    <property type="match status" value="1"/>
</dbReference>
<evidence type="ECO:0000259" key="1">
    <source>
        <dbReference type="Pfam" id="PF00144"/>
    </source>
</evidence>
<dbReference type="InterPro" id="IPR052907">
    <property type="entry name" value="Beta-lactamase/esterase"/>
</dbReference>
<keyword evidence="2" id="KW-0378">Hydrolase</keyword>
<dbReference type="PANTHER" id="PTHR43319:SF3">
    <property type="entry name" value="BETA-LACTAMASE-RELATED DOMAIN-CONTAINING PROTEIN"/>
    <property type="match status" value="1"/>
</dbReference>
<reference evidence="3" key="1">
    <citation type="journal article" date="2019" name="Int. J. Syst. Evol. Microbiol.">
        <title>The Global Catalogue of Microorganisms (GCM) 10K type strain sequencing project: providing services to taxonomists for standard genome sequencing and annotation.</title>
        <authorList>
            <consortium name="The Broad Institute Genomics Platform"/>
            <consortium name="The Broad Institute Genome Sequencing Center for Infectious Disease"/>
            <person name="Wu L."/>
            <person name="Ma J."/>
        </authorList>
    </citation>
    <scope>NUCLEOTIDE SEQUENCE [LARGE SCALE GENOMIC DNA]</scope>
    <source>
        <strain evidence="3">CECT 8570</strain>
    </source>
</reference>
<organism evidence="2 3">
    <name type="scientific">Simiduia curdlanivorans</name>
    <dbReference type="NCBI Taxonomy" id="1492769"/>
    <lineage>
        <taxon>Bacteria</taxon>
        <taxon>Pseudomonadati</taxon>
        <taxon>Pseudomonadota</taxon>
        <taxon>Gammaproteobacteria</taxon>
        <taxon>Cellvibrionales</taxon>
        <taxon>Cellvibrionaceae</taxon>
        <taxon>Simiduia</taxon>
    </lineage>
</organism>
<comment type="caution">
    <text evidence="2">The sequence shown here is derived from an EMBL/GenBank/DDBJ whole genome shotgun (WGS) entry which is preliminary data.</text>
</comment>
<protein>
    <submittedName>
        <fullName evidence="2">Serine hydrolase domain-containing protein</fullName>
        <ecNumber evidence="2">3.-.-.-</ecNumber>
    </submittedName>
</protein>
<dbReference type="EMBL" id="JBHSCX010000013">
    <property type="protein sequence ID" value="MFC4362875.1"/>
    <property type="molecule type" value="Genomic_DNA"/>
</dbReference>
<name>A0ABV8V6J1_9GAMM</name>
<dbReference type="SUPFAM" id="SSF56601">
    <property type="entry name" value="beta-lactamase/transpeptidase-like"/>
    <property type="match status" value="1"/>
</dbReference>
<dbReference type="Proteomes" id="UP001595840">
    <property type="component" value="Unassembled WGS sequence"/>
</dbReference>
<dbReference type="EC" id="3.-.-.-" evidence="2"/>
<proteinExistence type="predicted"/>
<dbReference type="RefSeq" id="WP_290264824.1">
    <property type="nucleotide sequence ID" value="NZ_JAUFQG010000006.1"/>
</dbReference>
<feature type="domain" description="Beta-lactamase-related" evidence="1">
    <location>
        <begin position="23"/>
        <end position="366"/>
    </location>
</feature>
<dbReference type="GO" id="GO:0016787">
    <property type="term" value="F:hydrolase activity"/>
    <property type="evidence" value="ECO:0007669"/>
    <property type="project" value="UniProtKB-KW"/>
</dbReference>
<dbReference type="PANTHER" id="PTHR43319">
    <property type="entry name" value="BETA-LACTAMASE-RELATED"/>
    <property type="match status" value="1"/>
</dbReference>
<evidence type="ECO:0000313" key="2">
    <source>
        <dbReference type="EMBL" id="MFC4362875.1"/>
    </source>
</evidence>
<sequence length="390" mass="41444">MSAFPSAGAVASGFEPVAQVFNDLLAEAPQGAALAVYWHGQPVVNVWGGARDKAASLAWQADTRVNIFSAGKALVAVAVLQLVAQGKLSLDQPIADIWPGFGAEGKAAITLRQVLSHRSGVNAFHHKVADNAIFDGQQVLALIEQEAPWWQPDTEQGYSPILYGWILAEIVRRASGAASFNEYFQRHVAQPLGLAISFGLAPAEQASLAEVGAMRGAKPEPSVLALGRAMKDEPAGVVNKAFTNPMSLMVGTNGEAWRSAEIPAANGVSSARDLALVYSSLVGDERLLAQAHKALCWQQQSRAVDRILQTEMRFSLGFMLTQAGADRRLGRGDKAFGHAGAGGCLGFADPEYGIGFGFVSNQMAQSLLIDSRGQRLIDAVYSCLETEAKK</sequence>